<sequence>MSRLSTESVAKAVDAVQAMDRAQKERLADEIFRMQPNMLGSILALPRLGVPMERVEFAVGVLLVCFQAMKASGLAWPVITEDEQERQLARFVAATRLGEDIAPSLRSRALRRYIAAHPEKGLAAYVASDTSKWLGEIAADESDKYAMLAVWNLVNCIAFVELPQSKRTKPT</sequence>
<dbReference type="EMBL" id="CP001281">
    <property type="protein sequence ID" value="ACR02186.1"/>
    <property type="molecule type" value="Genomic_DNA"/>
</dbReference>
<proteinExistence type="predicted"/>
<dbReference type="OrthoDB" id="6198274at2"/>
<name>C4KDM0_THASP</name>
<protein>
    <submittedName>
        <fullName evidence="1">Uncharacterized protein</fullName>
    </submittedName>
</protein>
<reference evidence="1 2" key="2">
    <citation type="journal article" date="2012" name="Stand. Genomic Sci.">
        <title>Complete genome sequence of Thauera aminoaromatica strain MZ1T.</title>
        <authorList>
            <person name="Jiang K."/>
            <person name="Sanseverino J."/>
            <person name="Chauhan A."/>
            <person name="Lucas S."/>
            <person name="Copeland A."/>
            <person name="Lapidus A."/>
            <person name="Del Rio T.G."/>
            <person name="Dalin E."/>
            <person name="Tice H."/>
            <person name="Bruce D."/>
            <person name="Goodwin L."/>
            <person name="Pitluck S."/>
            <person name="Sims D."/>
            <person name="Brettin T."/>
            <person name="Detter J.C."/>
            <person name="Han C."/>
            <person name="Chang Y.J."/>
            <person name="Larimer F."/>
            <person name="Land M."/>
            <person name="Hauser L."/>
            <person name="Kyrpides N.C."/>
            <person name="Mikhailova N."/>
            <person name="Moser S."/>
            <person name="Jegier P."/>
            <person name="Close D."/>
            <person name="Debruyn J.M."/>
            <person name="Wang Y."/>
            <person name="Layton A.C."/>
            <person name="Allen M.S."/>
            <person name="Sayler G.S."/>
        </authorList>
    </citation>
    <scope>NUCLEOTIDE SEQUENCE [LARGE SCALE GENOMIC DNA]</scope>
    <source>
        <strain evidence="1 2">MZ1T</strain>
    </source>
</reference>
<dbReference type="HOGENOM" id="CLU_105054_0_0_4"/>
<evidence type="ECO:0000313" key="2">
    <source>
        <dbReference type="Proteomes" id="UP000002186"/>
    </source>
</evidence>
<reference evidence="2" key="1">
    <citation type="submission" date="2009-05" db="EMBL/GenBank/DDBJ databases">
        <title>Complete sequence of chromosome of Thauera sp. MZ1T.</title>
        <authorList>
            <consortium name="US DOE Joint Genome Institute"/>
            <person name="Lucas S."/>
            <person name="Copeland A."/>
            <person name="Lapidus A."/>
            <person name="Glavina del Rio T."/>
            <person name="Dalin E."/>
            <person name="Tice H."/>
            <person name="Bruce D."/>
            <person name="Goodwin L."/>
            <person name="Pitluck S."/>
            <person name="Sims D."/>
            <person name="Brettin T."/>
            <person name="Detter J.C."/>
            <person name="Han C."/>
            <person name="Larimer F."/>
            <person name="Land M."/>
            <person name="Hauser L."/>
            <person name="Kyrpides N."/>
            <person name="Mikhailova N."/>
            <person name="Sayler G.S."/>
        </authorList>
    </citation>
    <scope>NUCLEOTIDE SEQUENCE [LARGE SCALE GENOMIC DNA]</scope>
    <source>
        <strain evidence="2">MZ1T</strain>
    </source>
</reference>
<dbReference type="AlphaFoldDB" id="C4KDM0"/>
<accession>C4KDM0</accession>
<dbReference type="Proteomes" id="UP000002186">
    <property type="component" value="Chromosome"/>
</dbReference>
<dbReference type="STRING" id="85643.Tmz1t_3593"/>
<organism evidence="1 2">
    <name type="scientific">Thauera aminoaromatica</name>
    <dbReference type="NCBI Taxonomy" id="164330"/>
    <lineage>
        <taxon>Bacteria</taxon>
        <taxon>Pseudomonadati</taxon>
        <taxon>Pseudomonadota</taxon>
        <taxon>Betaproteobacteria</taxon>
        <taxon>Rhodocyclales</taxon>
        <taxon>Zoogloeaceae</taxon>
        <taxon>Thauera</taxon>
    </lineage>
</organism>
<gene>
    <name evidence="1" type="ordered locus">Tmz1t_3593</name>
</gene>
<keyword evidence="2" id="KW-1185">Reference proteome</keyword>
<dbReference type="eggNOG" id="ENOG5032YC2">
    <property type="taxonomic scope" value="Bacteria"/>
</dbReference>
<evidence type="ECO:0000313" key="1">
    <source>
        <dbReference type="EMBL" id="ACR02186.1"/>
    </source>
</evidence>
<dbReference type="KEGG" id="tmz:Tmz1t_3593"/>
<dbReference type="RefSeq" id="WP_004313317.1">
    <property type="nucleotide sequence ID" value="NC_011662.2"/>
</dbReference>